<name>A0A7I9VRY4_9BACT</name>
<proteinExistence type="predicted"/>
<evidence type="ECO:0000256" key="2">
    <source>
        <dbReference type="PROSITE-ProRule" id="PRU00703"/>
    </source>
</evidence>
<reference evidence="5" key="1">
    <citation type="journal article" date="2020" name="Appl. Environ. Microbiol.">
        <title>Diazotrophic Anaeromyxobacter Isolates from Soils.</title>
        <authorList>
            <person name="Masuda Y."/>
            <person name="Yamanaka H."/>
            <person name="Xu Z.X."/>
            <person name="Shiratori Y."/>
            <person name="Aono T."/>
            <person name="Amachi S."/>
            <person name="Senoo K."/>
            <person name="Itoh H."/>
        </authorList>
    </citation>
    <scope>NUCLEOTIDE SEQUENCE [LARGE SCALE GENOMIC DNA]</scope>
    <source>
        <strain evidence="5">R267</strain>
    </source>
</reference>
<dbReference type="SMART" id="SM00116">
    <property type="entry name" value="CBS"/>
    <property type="match status" value="2"/>
</dbReference>
<gene>
    <name evidence="4" type="ORF">AMYX_39060</name>
</gene>
<feature type="domain" description="CBS" evidence="3">
    <location>
        <begin position="162"/>
        <end position="219"/>
    </location>
</feature>
<keyword evidence="1 2" id="KW-0129">CBS domain</keyword>
<evidence type="ECO:0000259" key="3">
    <source>
        <dbReference type="PROSITE" id="PS51371"/>
    </source>
</evidence>
<accession>A0A7I9VRY4</accession>
<dbReference type="Gene3D" id="3.10.580.10">
    <property type="entry name" value="CBS-domain"/>
    <property type="match status" value="2"/>
</dbReference>
<organism evidence="4 5">
    <name type="scientific">Anaeromyxobacter diazotrophicus</name>
    <dbReference type="NCBI Taxonomy" id="2590199"/>
    <lineage>
        <taxon>Bacteria</taxon>
        <taxon>Pseudomonadati</taxon>
        <taxon>Myxococcota</taxon>
        <taxon>Myxococcia</taxon>
        <taxon>Myxococcales</taxon>
        <taxon>Cystobacterineae</taxon>
        <taxon>Anaeromyxobacteraceae</taxon>
        <taxon>Anaeromyxobacter</taxon>
    </lineage>
</organism>
<dbReference type="InterPro" id="IPR046342">
    <property type="entry name" value="CBS_dom_sf"/>
</dbReference>
<keyword evidence="5" id="KW-1185">Reference proteome</keyword>
<dbReference type="EMBL" id="BJTG01000011">
    <property type="protein sequence ID" value="GEJ59165.1"/>
    <property type="molecule type" value="Genomic_DNA"/>
</dbReference>
<dbReference type="SUPFAM" id="SSF54631">
    <property type="entry name" value="CBS-domain pair"/>
    <property type="match status" value="1"/>
</dbReference>
<dbReference type="PANTHER" id="PTHR43080:SF29">
    <property type="entry name" value="OS02G0818000 PROTEIN"/>
    <property type="match status" value="1"/>
</dbReference>
<dbReference type="Proteomes" id="UP000503640">
    <property type="component" value="Unassembled WGS sequence"/>
</dbReference>
<dbReference type="Pfam" id="PF00571">
    <property type="entry name" value="CBS"/>
    <property type="match status" value="2"/>
</dbReference>
<comment type="caution">
    <text evidence="4">The sequence shown here is derived from an EMBL/GenBank/DDBJ whole genome shotgun (WGS) entry which is preliminary data.</text>
</comment>
<dbReference type="PROSITE" id="PS51371">
    <property type="entry name" value="CBS"/>
    <property type="match status" value="2"/>
</dbReference>
<dbReference type="InterPro" id="IPR000644">
    <property type="entry name" value="CBS_dom"/>
</dbReference>
<dbReference type="InterPro" id="IPR051257">
    <property type="entry name" value="Diverse_CBS-Domain"/>
</dbReference>
<evidence type="ECO:0000313" key="4">
    <source>
        <dbReference type="EMBL" id="GEJ59165.1"/>
    </source>
</evidence>
<dbReference type="PANTHER" id="PTHR43080">
    <property type="entry name" value="CBS DOMAIN-CONTAINING PROTEIN CBSX3, MITOCHONDRIAL"/>
    <property type="match status" value="1"/>
</dbReference>
<evidence type="ECO:0000256" key="1">
    <source>
        <dbReference type="ARBA" id="ARBA00023122"/>
    </source>
</evidence>
<dbReference type="RefSeq" id="WP_176068412.1">
    <property type="nucleotide sequence ID" value="NZ_BJTG01000011.1"/>
</dbReference>
<feature type="domain" description="CBS" evidence="3">
    <location>
        <begin position="100"/>
        <end position="161"/>
    </location>
</feature>
<dbReference type="AlphaFoldDB" id="A0A7I9VRY4"/>
<evidence type="ECO:0000313" key="5">
    <source>
        <dbReference type="Proteomes" id="UP000503640"/>
    </source>
</evidence>
<sequence>MPQTTHPAGRGRDLSVMTLEIAGAASTRTLSAVLCPREQRAKPLDDCLPCVDSQGEARDPGARPGFVECLGEGPARAAPAREPGDPEASLADRTPVQAVMTRVVIAVQADLPLERARALFLERGIGGAPVVDDAGKPLGILSKTDLLRAGAGRPGGTVADEMSRNVLTLPEQAPISEAAALLAAEGVHRAPVVGREGRVVGIVTVLDLLRWLAQQDGQLMPSGHSLQAR</sequence>
<protein>
    <recommendedName>
        <fullName evidence="3">CBS domain-containing protein</fullName>
    </recommendedName>
</protein>